<dbReference type="Gene3D" id="3.30.420.480">
    <property type="entry name" value="Domain of unknown function (DUF4445)"/>
    <property type="match status" value="1"/>
</dbReference>
<keyword evidence="3" id="KW-1185">Reference proteome</keyword>
<dbReference type="EMBL" id="JACOOU010000008">
    <property type="protein sequence ID" value="MBC5673946.1"/>
    <property type="molecule type" value="Genomic_DNA"/>
</dbReference>
<dbReference type="Pfam" id="PF17651">
    <property type="entry name" value="Raco_middle"/>
    <property type="match status" value="1"/>
</dbReference>
<organism evidence="2 3">
    <name type="scientific">Blautia celeris</name>
    <dbReference type="NCBI Taxonomy" id="2763026"/>
    <lineage>
        <taxon>Bacteria</taxon>
        <taxon>Bacillati</taxon>
        <taxon>Bacillota</taxon>
        <taxon>Clostridia</taxon>
        <taxon>Lachnospirales</taxon>
        <taxon>Lachnospiraceae</taxon>
        <taxon>Blautia</taxon>
    </lineage>
</organism>
<accession>A0ABR7FFF3</accession>
<dbReference type="InterPro" id="IPR042259">
    <property type="entry name" value="Raco-like_middle_sf"/>
</dbReference>
<reference evidence="2 3" key="1">
    <citation type="submission" date="2020-08" db="EMBL/GenBank/DDBJ databases">
        <title>Genome public.</title>
        <authorList>
            <person name="Liu C."/>
            <person name="Sun Q."/>
        </authorList>
    </citation>
    <scope>NUCLEOTIDE SEQUENCE [LARGE SCALE GENOMIC DNA]</scope>
    <source>
        <strain evidence="2 3">NSJ-34</strain>
    </source>
</reference>
<dbReference type="InterPro" id="IPR027980">
    <property type="entry name" value="RACo_C"/>
</dbReference>
<evidence type="ECO:0000259" key="1">
    <source>
        <dbReference type="PROSITE" id="PS51085"/>
    </source>
</evidence>
<dbReference type="SUPFAM" id="SSF54292">
    <property type="entry name" value="2Fe-2S ferredoxin-like"/>
    <property type="match status" value="1"/>
</dbReference>
<protein>
    <submittedName>
        <fullName evidence="2">DUF4445 domain-containing protein</fullName>
    </submittedName>
</protein>
<proteinExistence type="predicted"/>
<dbReference type="InterPro" id="IPR001041">
    <property type="entry name" value="2Fe-2S_ferredoxin-type"/>
</dbReference>
<dbReference type="PANTHER" id="PTHR42895:SF2">
    <property type="entry name" value="IRON-SULFUR CLUSTER PROTEIN"/>
    <property type="match status" value="1"/>
</dbReference>
<dbReference type="Gene3D" id="3.10.20.30">
    <property type="match status" value="1"/>
</dbReference>
<feature type="domain" description="2Fe-2S ferredoxin-type" evidence="1">
    <location>
        <begin position="4"/>
        <end position="79"/>
    </location>
</feature>
<dbReference type="CDD" id="cd00207">
    <property type="entry name" value="fer2"/>
    <property type="match status" value="1"/>
</dbReference>
<dbReference type="Pfam" id="PF14574">
    <property type="entry name" value="RACo_C_ter"/>
    <property type="match status" value="1"/>
</dbReference>
<dbReference type="InterPro" id="IPR052911">
    <property type="entry name" value="Corrinoid_activation_enz"/>
</dbReference>
<sequence length="586" mass="64414">MGYISIYFVLQGIELSVKKGIMLSDAVRMAGFHFDFPCGGHGSCRKCELVIADGETKKTVLACQFRVVCSLKVWVSEYRDAQLLTAAEQGENHWRPYCRGIRIDVPGGFSNQYCSDTQEMARLAEIKAELKKGSLIFDKDAAAELELLIEQGYRNVTLVRFHDRIISVCEQDQKMALAAFDIGTTSLAGYLLDSDDGHVLAVASRFNPQRSYGADVISRAVHEVETHDGELGRLVHRAVNEMIGELTAQAGLKRAQVWQIMLTGNVCMHHLFLGISPRALLHVPYHAAITDAYEGEARVYDLDASPAARIQFLPNLAGFVGADTVGCLLATNFTREEKKTLMIDIGTNGELVMGTKVKAYTCSTAAGPALEGAKISCGMCGVPGAIQHLNIEDGELKISVIGNGRSLGICGSGLIDAIAILYKEGMIEPRGRIQKKDKLKTEFSKKNAWRVRRENGKSSILLTDKVSLTQQDIREVQLAKSAIAAGIQILCRRLGWKPKDLEQILIAGAFGNYMNPESACDIGLLPEECRGRIRGIGNAAGEGAKLAMSDEEYWMQAMQIQKHVEFVELASEKDFQERFVRNLDFG</sequence>
<name>A0ABR7FFF3_9FIRM</name>
<evidence type="ECO:0000313" key="3">
    <source>
        <dbReference type="Proteomes" id="UP000654573"/>
    </source>
</evidence>
<dbReference type="RefSeq" id="WP_118593806.1">
    <property type="nucleotide sequence ID" value="NZ_JACOOU010000008.1"/>
</dbReference>
<dbReference type="InterPro" id="IPR036010">
    <property type="entry name" value="2Fe-2S_ferredoxin-like_sf"/>
</dbReference>
<dbReference type="PROSITE" id="PS51085">
    <property type="entry name" value="2FE2S_FER_2"/>
    <property type="match status" value="1"/>
</dbReference>
<dbReference type="InterPro" id="IPR012675">
    <property type="entry name" value="Beta-grasp_dom_sf"/>
</dbReference>
<dbReference type="Proteomes" id="UP000654573">
    <property type="component" value="Unassembled WGS sequence"/>
</dbReference>
<dbReference type="InterPro" id="IPR041414">
    <property type="entry name" value="Raco-like_middle"/>
</dbReference>
<dbReference type="PANTHER" id="PTHR42895">
    <property type="entry name" value="IRON-SULFUR CLUSTER-BINDING PROTEIN-RELATED"/>
    <property type="match status" value="1"/>
</dbReference>
<evidence type="ECO:0000313" key="2">
    <source>
        <dbReference type="EMBL" id="MBC5673946.1"/>
    </source>
</evidence>
<comment type="caution">
    <text evidence="2">The sequence shown here is derived from an EMBL/GenBank/DDBJ whole genome shotgun (WGS) entry which is preliminary data.</text>
</comment>
<gene>
    <name evidence="2" type="ORF">H8S76_16990</name>
</gene>